<dbReference type="Proteomes" id="UP000761264">
    <property type="component" value="Unassembled WGS sequence"/>
</dbReference>
<gene>
    <name evidence="1" type="ORF">HBA54_17795</name>
</gene>
<keyword evidence="2" id="KW-1185">Reference proteome</keyword>
<evidence type="ECO:0000313" key="2">
    <source>
        <dbReference type="Proteomes" id="UP000761264"/>
    </source>
</evidence>
<name>A0A967KBN1_9PROT</name>
<proteinExistence type="predicted"/>
<protein>
    <submittedName>
        <fullName evidence="1">Uncharacterized protein</fullName>
    </submittedName>
</protein>
<dbReference type="EMBL" id="JAAQPH010000014">
    <property type="protein sequence ID" value="NIA70454.1"/>
    <property type="molecule type" value="Genomic_DNA"/>
</dbReference>
<dbReference type="RefSeq" id="WP_167227080.1">
    <property type="nucleotide sequence ID" value="NZ_JAAQPH010000014.1"/>
</dbReference>
<accession>A0A967KBN1</accession>
<comment type="caution">
    <text evidence="1">The sequence shown here is derived from an EMBL/GenBank/DDBJ whole genome shotgun (WGS) entry which is preliminary data.</text>
</comment>
<organism evidence="1 2">
    <name type="scientific">Pelagibius litoralis</name>
    <dbReference type="NCBI Taxonomy" id="374515"/>
    <lineage>
        <taxon>Bacteria</taxon>
        <taxon>Pseudomonadati</taxon>
        <taxon>Pseudomonadota</taxon>
        <taxon>Alphaproteobacteria</taxon>
        <taxon>Rhodospirillales</taxon>
        <taxon>Rhodovibrionaceae</taxon>
        <taxon>Pelagibius</taxon>
    </lineage>
</organism>
<sequence length="96" mass="11236">MSEQGYEAMDLPVPPEWESGDCLRRITPENGSLDAAILAALYLKEPQAQLSRYEREAQQTDRQLEVLFWRRAQELFVRIMTPTENSDTLDKRPTWH</sequence>
<evidence type="ECO:0000313" key="1">
    <source>
        <dbReference type="EMBL" id="NIA70454.1"/>
    </source>
</evidence>
<reference evidence="1" key="1">
    <citation type="submission" date="2020-03" db="EMBL/GenBank/DDBJ databases">
        <title>Genome of Pelagibius litoralis DSM 21314T.</title>
        <authorList>
            <person name="Wang G."/>
        </authorList>
    </citation>
    <scope>NUCLEOTIDE SEQUENCE</scope>
    <source>
        <strain evidence="1">DSM 21314</strain>
    </source>
</reference>
<dbReference type="AlphaFoldDB" id="A0A967KBN1"/>